<protein>
    <recommendedName>
        <fullName evidence="2">Right handed beta helix domain-containing protein</fullName>
    </recommendedName>
</protein>
<organism evidence="1">
    <name type="scientific">marine sediment metagenome</name>
    <dbReference type="NCBI Taxonomy" id="412755"/>
    <lineage>
        <taxon>unclassified sequences</taxon>
        <taxon>metagenomes</taxon>
        <taxon>ecological metagenomes</taxon>
    </lineage>
</organism>
<evidence type="ECO:0008006" key="2">
    <source>
        <dbReference type="Google" id="ProtNLM"/>
    </source>
</evidence>
<feature type="non-terminal residue" evidence="1">
    <location>
        <position position="1"/>
    </location>
</feature>
<accession>X0VYZ5</accession>
<dbReference type="AlphaFoldDB" id="X0VYZ5"/>
<proteinExistence type="predicted"/>
<dbReference type="EMBL" id="BARS01039201">
    <property type="protein sequence ID" value="GAG16322.1"/>
    <property type="molecule type" value="Genomic_DNA"/>
</dbReference>
<evidence type="ECO:0000313" key="1">
    <source>
        <dbReference type="EMBL" id="GAG16322.1"/>
    </source>
</evidence>
<name>X0VYZ5_9ZZZZ</name>
<dbReference type="SUPFAM" id="SSF51126">
    <property type="entry name" value="Pectin lyase-like"/>
    <property type="match status" value="1"/>
</dbReference>
<dbReference type="InterPro" id="IPR011050">
    <property type="entry name" value="Pectin_lyase_fold/virulence"/>
</dbReference>
<comment type="caution">
    <text evidence="1">The sequence shown here is derived from an EMBL/GenBank/DDBJ whole genome shotgun (WGS) entry which is preliminary data.</text>
</comment>
<reference evidence="1" key="1">
    <citation type="journal article" date="2014" name="Front. Microbiol.">
        <title>High frequency of phylogenetically diverse reductive dehalogenase-homologous genes in deep subseafloor sedimentary metagenomes.</title>
        <authorList>
            <person name="Kawai M."/>
            <person name="Futagami T."/>
            <person name="Toyoda A."/>
            <person name="Takaki Y."/>
            <person name="Nishi S."/>
            <person name="Hori S."/>
            <person name="Arai W."/>
            <person name="Tsubouchi T."/>
            <person name="Morono Y."/>
            <person name="Uchiyama I."/>
            <person name="Ito T."/>
            <person name="Fujiyama A."/>
            <person name="Inagaki F."/>
            <person name="Takami H."/>
        </authorList>
    </citation>
    <scope>NUCLEOTIDE SEQUENCE</scope>
    <source>
        <strain evidence="1">Expedition CK06-06</strain>
    </source>
</reference>
<sequence>GSGDYDSIFITRGVVTGETTPFVLDKANVRIIGDPYAVPGQSTNCAVIATGNTDCFTFSASDVSISGFSLYAGATSAGVGFASVAWSQRNLIEKCAFVVGGYGIYADNIIDSPGHHLTIQDNLFMGSMGASGGIHLGTNGSWPIIQRNHFDMVAGVNMYLWGSGSSAGRVLNNSFIIPADTEGLAITIGANISRYLIMDNFANLNTLAVGAQNPFVDTQTTNVWVRNVEGGSAGFTENAPV</sequence>
<gene>
    <name evidence="1" type="ORF">S01H1_59895</name>
</gene>